<protein>
    <submittedName>
        <fullName evidence="5">MarR family transcriptional regulator</fullName>
    </submittedName>
</protein>
<dbReference type="AlphaFoldDB" id="A0A073K0F3"/>
<keyword evidence="3" id="KW-0804">Transcription</keyword>
<organism evidence="5 6">
    <name type="scientific">Bacillus manliponensis</name>
    <dbReference type="NCBI Taxonomy" id="574376"/>
    <lineage>
        <taxon>Bacteria</taxon>
        <taxon>Bacillati</taxon>
        <taxon>Bacillota</taxon>
        <taxon>Bacilli</taxon>
        <taxon>Bacillales</taxon>
        <taxon>Bacillaceae</taxon>
        <taxon>Bacillus</taxon>
        <taxon>Bacillus cereus group</taxon>
    </lineage>
</organism>
<dbReference type="SMART" id="SM00347">
    <property type="entry name" value="HTH_MARR"/>
    <property type="match status" value="1"/>
</dbReference>
<evidence type="ECO:0000313" key="5">
    <source>
        <dbReference type="EMBL" id="KEK20021.1"/>
    </source>
</evidence>
<evidence type="ECO:0000313" key="6">
    <source>
        <dbReference type="Proteomes" id="UP000027822"/>
    </source>
</evidence>
<evidence type="ECO:0000256" key="1">
    <source>
        <dbReference type="ARBA" id="ARBA00023015"/>
    </source>
</evidence>
<comment type="caution">
    <text evidence="5">The sequence shown here is derived from an EMBL/GenBank/DDBJ whole genome shotgun (WGS) entry which is preliminary data.</text>
</comment>
<feature type="domain" description="HTH marR-type" evidence="4">
    <location>
        <begin position="10"/>
        <end position="153"/>
    </location>
</feature>
<dbReference type="Gene3D" id="1.10.10.10">
    <property type="entry name" value="Winged helix-like DNA-binding domain superfamily/Winged helix DNA-binding domain"/>
    <property type="match status" value="1"/>
</dbReference>
<keyword evidence="6" id="KW-1185">Reference proteome</keyword>
<evidence type="ECO:0000259" key="4">
    <source>
        <dbReference type="PROSITE" id="PS50995"/>
    </source>
</evidence>
<sequence length="162" mass="19208">MINSTKQTIYDNYLQLLHLNEQKADQDIQAFFKQAVEEEIQYVPTNMTSIHVIACIGENQPINHTTIARKMNLSKANITKINKKLMQENLITRFQSSDNKKEVYFELTPKGYSLFQLHEKIHNQKEEEFYQFIGTFSNLEQEVILRFLQKMNKKIIENEKSF</sequence>
<evidence type="ECO:0000256" key="3">
    <source>
        <dbReference type="ARBA" id="ARBA00023163"/>
    </source>
</evidence>
<dbReference type="OrthoDB" id="5358347at2"/>
<reference evidence="5 6" key="1">
    <citation type="submission" date="2014-06" db="EMBL/GenBank/DDBJ databases">
        <title>Draft genome sequence of Bacillus manliponensis JCM 15802 (MCCC 1A00708).</title>
        <authorList>
            <person name="Lai Q."/>
            <person name="Liu Y."/>
            <person name="Shao Z."/>
        </authorList>
    </citation>
    <scope>NUCLEOTIDE SEQUENCE [LARGE SCALE GENOMIC DNA]</scope>
    <source>
        <strain evidence="5 6">JCM 15802</strain>
    </source>
</reference>
<dbReference type="InterPro" id="IPR052067">
    <property type="entry name" value="Metal_resp_HTH_trans_reg"/>
</dbReference>
<dbReference type="Pfam" id="PF01047">
    <property type="entry name" value="MarR"/>
    <property type="match status" value="1"/>
</dbReference>
<dbReference type="PANTHER" id="PTHR35790:SF4">
    <property type="entry name" value="HTH-TYPE TRANSCRIPTIONAL REGULATOR PCHR"/>
    <property type="match status" value="1"/>
</dbReference>
<dbReference type="Proteomes" id="UP000027822">
    <property type="component" value="Unassembled WGS sequence"/>
</dbReference>
<dbReference type="PANTHER" id="PTHR35790">
    <property type="entry name" value="HTH-TYPE TRANSCRIPTIONAL REGULATOR PCHR"/>
    <property type="match status" value="1"/>
</dbReference>
<dbReference type="SUPFAM" id="SSF46785">
    <property type="entry name" value="Winged helix' DNA-binding domain"/>
    <property type="match status" value="1"/>
</dbReference>
<dbReference type="eggNOG" id="COG1846">
    <property type="taxonomic scope" value="Bacteria"/>
</dbReference>
<keyword evidence="1" id="KW-0805">Transcription regulation</keyword>
<dbReference type="RefSeq" id="WP_034638316.1">
    <property type="nucleotide sequence ID" value="NZ_CBCSJC010000007.1"/>
</dbReference>
<keyword evidence="2" id="KW-0238">DNA-binding</keyword>
<dbReference type="PROSITE" id="PS50995">
    <property type="entry name" value="HTH_MARR_2"/>
    <property type="match status" value="1"/>
</dbReference>
<dbReference type="EMBL" id="JOTN01000005">
    <property type="protein sequence ID" value="KEK20021.1"/>
    <property type="molecule type" value="Genomic_DNA"/>
</dbReference>
<dbReference type="InterPro" id="IPR036388">
    <property type="entry name" value="WH-like_DNA-bd_sf"/>
</dbReference>
<accession>A0A073K0F3</accession>
<dbReference type="InterPro" id="IPR000835">
    <property type="entry name" value="HTH_MarR-typ"/>
</dbReference>
<proteinExistence type="predicted"/>
<dbReference type="STRING" id="574376.BAMA_19905"/>
<gene>
    <name evidence="5" type="ORF">BAMA_19905</name>
</gene>
<dbReference type="GO" id="GO:0003677">
    <property type="term" value="F:DNA binding"/>
    <property type="evidence" value="ECO:0007669"/>
    <property type="project" value="UniProtKB-KW"/>
</dbReference>
<dbReference type="GO" id="GO:0003700">
    <property type="term" value="F:DNA-binding transcription factor activity"/>
    <property type="evidence" value="ECO:0007669"/>
    <property type="project" value="InterPro"/>
</dbReference>
<evidence type="ECO:0000256" key="2">
    <source>
        <dbReference type="ARBA" id="ARBA00023125"/>
    </source>
</evidence>
<dbReference type="InterPro" id="IPR036390">
    <property type="entry name" value="WH_DNA-bd_sf"/>
</dbReference>
<name>A0A073K0F3_9BACI</name>